<feature type="transmembrane region" description="Helical" evidence="5">
    <location>
        <begin position="334"/>
        <end position="358"/>
    </location>
</feature>
<evidence type="ECO:0000256" key="3">
    <source>
        <dbReference type="ARBA" id="ARBA00022989"/>
    </source>
</evidence>
<organism evidence="7">
    <name type="scientific">Providencia stuartii</name>
    <dbReference type="NCBI Taxonomy" id="588"/>
    <lineage>
        <taxon>Bacteria</taxon>
        <taxon>Pseudomonadati</taxon>
        <taxon>Pseudomonadota</taxon>
        <taxon>Gammaproteobacteria</taxon>
        <taxon>Enterobacterales</taxon>
        <taxon>Morganellaceae</taxon>
        <taxon>Providencia</taxon>
    </lineage>
</organism>
<comment type="caution">
    <text evidence="7">The sequence shown here is derived from an EMBL/GenBank/DDBJ whole genome shotgun (WGS) entry which is preliminary data.</text>
</comment>
<dbReference type="InterPro" id="IPR036259">
    <property type="entry name" value="MFS_trans_sf"/>
</dbReference>
<dbReference type="EMBL" id="ABMABF030000001">
    <property type="protein sequence ID" value="EMJ5132465.1"/>
    <property type="molecule type" value="Genomic_DNA"/>
</dbReference>
<feature type="transmembrane region" description="Helical" evidence="5">
    <location>
        <begin position="110"/>
        <end position="135"/>
    </location>
</feature>
<evidence type="ECO:0000256" key="2">
    <source>
        <dbReference type="ARBA" id="ARBA00022692"/>
    </source>
</evidence>
<dbReference type="Pfam" id="PF07690">
    <property type="entry name" value="MFS_1"/>
    <property type="match status" value="1"/>
</dbReference>
<feature type="transmembrane region" description="Helical" evidence="5">
    <location>
        <begin position="173"/>
        <end position="195"/>
    </location>
</feature>
<dbReference type="AlphaFoldDB" id="A0AAI9D8U2"/>
<feature type="transmembrane region" description="Helical" evidence="5">
    <location>
        <begin position="279"/>
        <end position="296"/>
    </location>
</feature>
<sequence length="387" mass="39871">MTLSSELLETSPAMPPAKKEQVATRIIFFIAGFATASWAALVPFVKTNTGANDAMLGLLLLCFGVGALVAMPLTGALAAKFGCRRLMVTSTIGFCLILPLLPAISHVSILIAGLLLFGICIGLTDCAMNIQAVIVDKASDKPIMSGFHGFYSVGGIAGAGAMSAILLLGVSPIAAATIISLFSLLLLLISFKGFLKYAHAPTGPLLALPKGIVLVIGIVCFAIFLAEGTVLDWSAVFLIEHHGLKESLGGLGFAAFATTMTLGRLTGDKIVMRVGSARVVFWGGLLACIGFIIAVLSPYLTIAILGYALVGAGCSNIVPVMFSAIGKQNTMPEALAVPAVSTLGYLGILAGPAAIGFVAFQFTLAAALLMIAGLLVIIAFVTKLVRV</sequence>
<keyword evidence="4 5" id="KW-0472">Membrane</keyword>
<gene>
    <name evidence="7" type="ORF">RG298_000129</name>
</gene>
<dbReference type="SUPFAM" id="SSF103473">
    <property type="entry name" value="MFS general substrate transporter"/>
    <property type="match status" value="1"/>
</dbReference>
<feature type="transmembrane region" description="Helical" evidence="5">
    <location>
        <begin position="247"/>
        <end position="267"/>
    </location>
</feature>
<evidence type="ECO:0000256" key="4">
    <source>
        <dbReference type="ARBA" id="ARBA00023136"/>
    </source>
</evidence>
<feature type="transmembrane region" description="Helical" evidence="5">
    <location>
        <begin position="302"/>
        <end position="322"/>
    </location>
</feature>
<keyword evidence="2 5" id="KW-0812">Transmembrane</keyword>
<dbReference type="Gene3D" id="1.20.1250.20">
    <property type="entry name" value="MFS general substrate transporter like domains"/>
    <property type="match status" value="2"/>
</dbReference>
<feature type="domain" description="Major facilitator superfamily (MFS) profile" evidence="6">
    <location>
        <begin position="212"/>
        <end position="387"/>
    </location>
</feature>
<dbReference type="InterPro" id="IPR011701">
    <property type="entry name" value="MFS"/>
</dbReference>
<evidence type="ECO:0000256" key="1">
    <source>
        <dbReference type="ARBA" id="ARBA00004141"/>
    </source>
</evidence>
<dbReference type="PANTHER" id="PTHR23514:SF13">
    <property type="entry name" value="INNER MEMBRANE PROTEIN YBJJ"/>
    <property type="match status" value="1"/>
</dbReference>
<dbReference type="PANTHER" id="PTHR23514">
    <property type="entry name" value="BYPASS OF STOP CODON PROTEIN 6"/>
    <property type="match status" value="1"/>
</dbReference>
<dbReference type="GO" id="GO:0022857">
    <property type="term" value="F:transmembrane transporter activity"/>
    <property type="evidence" value="ECO:0007669"/>
    <property type="project" value="InterPro"/>
</dbReference>
<reference evidence="7" key="1">
    <citation type="submission" date="2024-02" db="EMBL/GenBank/DDBJ databases">
        <authorList>
            <consortium name="Clinical and Environmental Microbiology Branch: Whole genome sequencing antimicrobial resistance pathogens in the healthcare setting"/>
        </authorList>
    </citation>
    <scope>NUCLEOTIDE SEQUENCE</scope>
    <source>
        <strain evidence="7">2021GO-0154</strain>
    </source>
</reference>
<dbReference type="GO" id="GO:0016020">
    <property type="term" value="C:membrane"/>
    <property type="evidence" value="ECO:0007669"/>
    <property type="project" value="UniProtKB-SubCell"/>
</dbReference>
<dbReference type="InterPro" id="IPR020846">
    <property type="entry name" value="MFS_dom"/>
</dbReference>
<feature type="transmembrane region" description="Helical" evidence="5">
    <location>
        <begin position="364"/>
        <end position="385"/>
    </location>
</feature>
<accession>A0AAI9D8U2</accession>
<name>A0AAI9D8U2_PROST</name>
<evidence type="ECO:0000259" key="6">
    <source>
        <dbReference type="PROSITE" id="PS50850"/>
    </source>
</evidence>
<comment type="subcellular location">
    <subcellularLocation>
        <location evidence="1">Membrane</location>
        <topology evidence="1">Multi-pass membrane protein</topology>
    </subcellularLocation>
</comment>
<feature type="transmembrane region" description="Helical" evidence="5">
    <location>
        <begin position="26"/>
        <end position="45"/>
    </location>
</feature>
<proteinExistence type="predicted"/>
<evidence type="ECO:0000313" key="7">
    <source>
        <dbReference type="EMBL" id="EMJ5132465.1"/>
    </source>
</evidence>
<dbReference type="InterPro" id="IPR051788">
    <property type="entry name" value="MFS_Transporter"/>
</dbReference>
<evidence type="ECO:0000256" key="5">
    <source>
        <dbReference type="SAM" id="Phobius"/>
    </source>
</evidence>
<feature type="transmembrane region" description="Helical" evidence="5">
    <location>
        <begin position="57"/>
        <end position="79"/>
    </location>
</feature>
<protein>
    <submittedName>
        <fullName evidence="7">MFS transporter</fullName>
    </submittedName>
</protein>
<feature type="transmembrane region" description="Helical" evidence="5">
    <location>
        <begin position="147"/>
        <end position="167"/>
    </location>
</feature>
<dbReference type="CDD" id="cd17393">
    <property type="entry name" value="MFS_MosC_like"/>
    <property type="match status" value="1"/>
</dbReference>
<keyword evidence="3 5" id="KW-1133">Transmembrane helix</keyword>
<dbReference type="PROSITE" id="PS50850">
    <property type="entry name" value="MFS"/>
    <property type="match status" value="1"/>
</dbReference>
<feature type="transmembrane region" description="Helical" evidence="5">
    <location>
        <begin position="207"/>
        <end position="227"/>
    </location>
</feature>